<dbReference type="Proteomes" id="UP000663850">
    <property type="component" value="Unassembled WGS sequence"/>
</dbReference>
<organism evidence="3 4">
    <name type="scientific">Rhizoctonia solani</name>
    <dbReference type="NCBI Taxonomy" id="456999"/>
    <lineage>
        <taxon>Eukaryota</taxon>
        <taxon>Fungi</taxon>
        <taxon>Dikarya</taxon>
        <taxon>Basidiomycota</taxon>
        <taxon>Agaricomycotina</taxon>
        <taxon>Agaricomycetes</taxon>
        <taxon>Cantharellales</taxon>
        <taxon>Ceratobasidiaceae</taxon>
        <taxon>Rhizoctonia</taxon>
    </lineage>
</organism>
<evidence type="ECO:0000313" key="3">
    <source>
        <dbReference type="EMBL" id="CAE6432960.1"/>
    </source>
</evidence>
<dbReference type="InterPro" id="IPR027417">
    <property type="entry name" value="P-loop_NTPase"/>
</dbReference>
<feature type="domain" description="Nephrocystin 3-like N-terminal" evidence="2">
    <location>
        <begin position="105"/>
        <end position="259"/>
    </location>
</feature>
<dbReference type="Pfam" id="PF24883">
    <property type="entry name" value="NPHP3_N"/>
    <property type="match status" value="1"/>
</dbReference>
<comment type="caution">
    <text evidence="3">The sequence shown here is derived from an EMBL/GenBank/DDBJ whole genome shotgun (WGS) entry which is preliminary data.</text>
</comment>
<feature type="non-terminal residue" evidence="3">
    <location>
        <position position="1"/>
    </location>
</feature>
<evidence type="ECO:0000259" key="2">
    <source>
        <dbReference type="Pfam" id="PF24883"/>
    </source>
</evidence>
<dbReference type="EMBL" id="CAJMWZ010001192">
    <property type="protein sequence ID" value="CAE6432960.1"/>
    <property type="molecule type" value="Genomic_DNA"/>
</dbReference>
<dbReference type="PANTHER" id="PTHR10039">
    <property type="entry name" value="AMELOGENIN"/>
    <property type="match status" value="1"/>
</dbReference>
<reference evidence="3" key="1">
    <citation type="submission" date="2021-01" db="EMBL/GenBank/DDBJ databases">
        <authorList>
            <person name="Kaushik A."/>
        </authorList>
    </citation>
    <scope>NUCLEOTIDE SEQUENCE</scope>
    <source>
        <strain evidence="3">Type strain: AG8-Rh-89/</strain>
    </source>
</reference>
<sequence>AVVDELVDCTQLYERVSTGNEEYASLQAQLEDLFKDMELHLSLGSSLAVTSSIKNLCRQEFLNQENRLKSLFLAPSARYHSFQSFEVKRGECTPGTRAEVFNHIYGWLHNNLPGFVYWLNGMAGTGKTTIAYTLCRQLDENQRLAASFFCSRAFPECRNTKLIIPTIAYQLARFSHPFKLALLDVLDEDPDVHTCLPHAQFTALIVKPLTKSRDSLPLDIVVVVDALDECDDKDGTRCILEILLTQALGLPIKFFLSSRPEPAIRDEMSKPAADQASSRLVLHELEKNNVQMDIKTYMKAALAMVSPTNQQIATLVERSGILFIYAATVVRFIAHDGFRQNPQRRLGVVLNMSSTSKNQHKELDNLYTTILRAALDDSALEDVEKEDMKQVLYTVLCAQEPLSIPHLSRLLRLDSEYRVDAALRPLRSVLHVQEASKLVTVLHVSFVEYMLDSTRSLGYHCDSGLHNHVITKLCFECIQETRPRFNICRLESSYVRDDEVEDIEARVTKAISAELFYSCQYWATHLTASKGSTYLAMPLENFLRNHLLLWIEVMNLKRCIHKGPEALHKALRWGQDARMTSLIWLTTHGGLR</sequence>
<name>A0A8H3AJB9_9AGAM</name>
<dbReference type="SUPFAM" id="SSF52540">
    <property type="entry name" value="P-loop containing nucleoside triphosphate hydrolases"/>
    <property type="match status" value="2"/>
</dbReference>
<proteinExistence type="predicted"/>
<evidence type="ECO:0000256" key="1">
    <source>
        <dbReference type="ARBA" id="ARBA00022737"/>
    </source>
</evidence>
<evidence type="ECO:0000313" key="4">
    <source>
        <dbReference type="Proteomes" id="UP000663850"/>
    </source>
</evidence>
<dbReference type="Gene3D" id="3.40.50.300">
    <property type="entry name" value="P-loop containing nucleotide triphosphate hydrolases"/>
    <property type="match status" value="1"/>
</dbReference>
<dbReference type="AlphaFoldDB" id="A0A8H3AJB9"/>
<keyword evidence="1" id="KW-0677">Repeat</keyword>
<protein>
    <recommendedName>
        <fullName evidence="2">Nephrocystin 3-like N-terminal domain-containing protein</fullName>
    </recommendedName>
</protein>
<dbReference type="InterPro" id="IPR056884">
    <property type="entry name" value="NPHP3-like_N"/>
</dbReference>
<gene>
    <name evidence="3" type="ORF">RDB_LOCUS21301</name>
</gene>
<accession>A0A8H3AJB9</accession>